<reference evidence="1" key="2">
    <citation type="submission" date="2020-09" db="EMBL/GenBank/DDBJ databases">
        <authorList>
            <person name="Sun Q."/>
            <person name="Ohkuma M."/>
        </authorList>
    </citation>
    <scope>NUCLEOTIDE SEQUENCE</scope>
    <source>
        <strain evidence="1">JCM 4815</strain>
    </source>
</reference>
<gene>
    <name evidence="1" type="ORF">GCM10010365_47690</name>
</gene>
<protein>
    <submittedName>
        <fullName evidence="1">Uncharacterized protein</fullName>
    </submittedName>
</protein>
<accession>A0A918PU10</accession>
<organism evidence="1 2">
    <name type="scientific">Streptomyces poonensis</name>
    <dbReference type="NCBI Taxonomy" id="68255"/>
    <lineage>
        <taxon>Bacteria</taxon>
        <taxon>Bacillati</taxon>
        <taxon>Actinomycetota</taxon>
        <taxon>Actinomycetes</taxon>
        <taxon>Kitasatosporales</taxon>
        <taxon>Streptomycetaceae</taxon>
        <taxon>Streptomyces</taxon>
    </lineage>
</organism>
<sequence>MVGELLVPKGDHAYGDMRQFAYVDQVLELAACDGMTAEAHAKRRRGAMT</sequence>
<evidence type="ECO:0000313" key="2">
    <source>
        <dbReference type="Proteomes" id="UP000622166"/>
    </source>
</evidence>
<reference evidence="1" key="1">
    <citation type="journal article" date="2014" name="Int. J. Syst. Evol. Microbiol.">
        <title>Complete genome sequence of Corynebacterium casei LMG S-19264T (=DSM 44701T), isolated from a smear-ripened cheese.</title>
        <authorList>
            <consortium name="US DOE Joint Genome Institute (JGI-PGF)"/>
            <person name="Walter F."/>
            <person name="Albersmeier A."/>
            <person name="Kalinowski J."/>
            <person name="Ruckert C."/>
        </authorList>
    </citation>
    <scope>NUCLEOTIDE SEQUENCE</scope>
    <source>
        <strain evidence="1">JCM 4815</strain>
    </source>
</reference>
<comment type="caution">
    <text evidence="1">The sequence shown here is derived from an EMBL/GenBank/DDBJ whole genome shotgun (WGS) entry which is preliminary data.</text>
</comment>
<name>A0A918PU10_9ACTN</name>
<proteinExistence type="predicted"/>
<dbReference type="Proteomes" id="UP000622166">
    <property type="component" value="Unassembled WGS sequence"/>
</dbReference>
<evidence type="ECO:0000313" key="1">
    <source>
        <dbReference type="EMBL" id="GGZ21971.1"/>
    </source>
</evidence>
<dbReference type="AlphaFoldDB" id="A0A918PU10"/>
<keyword evidence="2" id="KW-1185">Reference proteome</keyword>
<dbReference type="EMBL" id="BMVW01000010">
    <property type="protein sequence ID" value="GGZ21971.1"/>
    <property type="molecule type" value="Genomic_DNA"/>
</dbReference>